<accession>A0A9X5I3K3</accession>
<dbReference type="GO" id="GO:0003700">
    <property type="term" value="F:DNA-binding transcription factor activity"/>
    <property type="evidence" value="ECO:0007669"/>
    <property type="project" value="InterPro"/>
</dbReference>
<proteinExistence type="predicted"/>
<protein>
    <submittedName>
        <fullName evidence="2">MarR family transcriptional regulator</fullName>
    </submittedName>
</protein>
<dbReference type="PANTHER" id="PTHR33164:SF101">
    <property type="entry name" value="TRANSCRIPTIONAL REPRESSOR MPRA"/>
    <property type="match status" value="1"/>
</dbReference>
<evidence type="ECO:0000259" key="1">
    <source>
        <dbReference type="PROSITE" id="PS50995"/>
    </source>
</evidence>
<dbReference type="PROSITE" id="PS50995">
    <property type="entry name" value="HTH_MARR_2"/>
    <property type="match status" value="1"/>
</dbReference>
<organism evidence="2 3">
    <name type="scientific">Scytonema millei VB511283</name>
    <dbReference type="NCBI Taxonomy" id="1245923"/>
    <lineage>
        <taxon>Bacteria</taxon>
        <taxon>Bacillati</taxon>
        <taxon>Cyanobacteriota</taxon>
        <taxon>Cyanophyceae</taxon>
        <taxon>Nostocales</taxon>
        <taxon>Scytonemataceae</taxon>
        <taxon>Scytonema</taxon>
    </lineage>
</organism>
<dbReference type="Gene3D" id="1.10.10.10">
    <property type="entry name" value="Winged helix-like DNA-binding domain superfamily/Winged helix DNA-binding domain"/>
    <property type="match status" value="1"/>
</dbReference>
<dbReference type="Pfam" id="PF01047">
    <property type="entry name" value="MarR"/>
    <property type="match status" value="1"/>
</dbReference>
<dbReference type="SMART" id="SM00347">
    <property type="entry name" value="HTH_MARR"/>
    <property type="match status" value="1"/>
</dbReference>
<name>A0A9X5I3K3_9CYAN</name>
<dbReference type="InterPro" id="IPR039422">
    <property type="entry name" value="MarR/SlyA-like"/>
</dbReference>
<dbReference type="OrthoDB" id="162531at2"/>
<reference evidence="2 3" key="1">
    <citation type="journal article" date="2015" name="Genome Announc.">
        <title>Draft Genome Sequence of the Terrestrial Cyanobacterium Scytonema millei VB511283, Isolated from Eastern India.</title>
        <authorList>
            <person name="Sen D."/>
            <person name="Chandrababunaidu M.M."/>
            <person name="Singh D."/>
            <person name="Sanghi N."/>
            <person name="Ghorai A."/>
            <person name="Mishra G.P."/>
            <person name="Madduluri M."/>
            <person name="Adhikary S.P."/>
            <person name="Tripathy S."/>
        </authorList>
    </citation>
    <scope>NUCLEOTIDE SEQUENCE [LARGE SCALE GENOMIC DNA]</scope>
    <source>
        <strain evidence="2 3">VB511283</strain>
    </source>
</reference>
<comment type="caution">
    <text evidence="2">The sequence shown here is derived from an EMBL/GenBank/DDBJ whole genome shotgun (WGS) entry which is preliminary data.</text>
</comment>
<evidence type="ECO:0000313" key="2">
    <source>
        <dbReference type="EMBL" id="NHC34573.1"/>
    </source>
</evidence>
<evidence type="ECO:0000313" key="3">
    <source>
        <dbReference type="Proteomes" id="UP000031532"/>
    </source>
</evidence>
<dbReference type="SUPFAM" id="SSF46785">
    <property type="entry name" value="Winged helix' DNA-binding domain"/>
    <property type="match status" value="1"/>
</dbReference>
<dbReference type="GO" id="GO:0006950">
    <property type="term" value="P:response to stress"/>
    <property type="evidence" value="ECO:0007669"/>
    <property type="project" value="TreeGrafter"/>
</dbReference>
<keyword evidence="3" id="KW-1185">Reference proteome</keyword>
<dbReference type="Proteomes" id="UP000031532">
    <property type="component" value="Unassembled WGS sequence"/>
</dbReference>
<dbReference type="InterPro" id="IPR036390">
    <property type="entry name" value="WH_DNA-bd_sf"/>
</dbReference>
<sequence length="160" mass="17817">MGTKHLGTQQEVLALDTLVKLVRAAESVSNRIHRHLIDVDLTVSQFGVLEALYHLGPLHQRDLAEKLLKSGGNMTLVIDNLEKRQLVRREREVGDRRCIKVHLTEKGKQLIGEIFPTHVAAVVEEMSVLTPTELTELGRMCKQLGLGTRDIPASRSIPSS</sequence>
<dbReference type="PANTHER" id="PTHR33164">
    <property type="entry name" value="TRANSCRIPTIONAL REGULATOR, MARR FAMILY"/>
    <property type="match status" value="1"/>
</dbReference>
<feature type="domain" description="HTH marR-type" evidence="1">
    <location>
        <begin position="14"/>
        <end position="146"/>
    </location>
</feature>
<dbReference type="PRINTS" id="PR00598">
    <property type="entry name" value="HTHMARR"/>
</dbReference>
<dbReference type="InterPro" id="IPR000835">
    <property type="entry name" value="HTH_MarR-typ"/>
</dbReference>
<dbReference type="AlphaFoldDB" id="A0A9X5I3K3"/>
<gene>
    <name evidence="2" type="ORF">QH73_0007850</name>
</gene>
<dbReference type="EMBL" id="JTJC03000002">
    <property type="protein sequence ID" value="NHC34573.1"/>
    <property type="molecule type" value="Genomic_DNA"/>
</dbReference>
<dbReference type="InterPro" id="IPR036388">
    <property type="entry name" value="WH-like_DNA-bd_sf"/>
</dbReference>